<dbReference type="HOGENOM" id="CLU_2845487_0_0_5"/>
<protein>
    <submittedName>
        <fullName evidence="1">Uncharacterized protein</fullName>
    </submittedName>
</protein>
<name>A3TTH2_PSEBH</name>
<keyword evidence="2" id="KW-1185">Reference proteome</keyword>
<evidence type="ECO:0000313" key="2">
    <source>
        <dbReference type="Proteomes" id="UP000004318"/>
    </source>
</evidence>
<accession>A3TTH2</accession>
<proteinExistence type="predicted"/>
<organism evidence="1 2">
    <name type="scientific">Pseudooceanicola batsensis (strain ATCC BAA-863 / DSM 15984 / KCTC 12145 / HTCC2597)</name>
    <name type="common">Oceanicola batsensis</name>
    <dbReference type="NCBI Taxonomy" id="252305"/>
    <lineage>
        <taxon>Bacteria</taxon>
        <taxon>Pseudomonadati</taxon>
        <taxon>Pseudomonadota</taxon>
        <taxon>Alphaproteobacteria</taxon>
        <taxon>Rhodobacterales</taxon>
        <taxon>Paracoccaceae</taxon>
        <taxon>Pseudooceanicola</taxon>
    </lineage>
</organism>
<evidence type="ECO:0000313" key="1">
    <source>
        <dbReference type="EMBL" id="EAQ04949.1"/>
    </source>
</evidence>
<dbReference type="AlphaFoldDB" id="A3TTH2"/>
<dbReference type="Proteomes" id="UP000004318">
    <property type="component" value="Unassembled WGS sequence"/>
</dbReference>
<reference evidence="1 2" key="1">
    <citation type="journal article" date="2010" name="J. Bacteriol.">
        <title>Genome sequences of Oceanicola granulosus HTCC2516(T) and Oceanicola batsensis HTCC2597(TDelta).</title>
        <authorList>
            <person name="Thrash J.C."/>
            <person name="Cho J.C."/>
            <person name="Vergin K.L."/>
            <person name="Giovannoni S.J."/>
        </authorList>
    </citation>
    <scope>NUCLEOTIDE SEQUENCE [LARGE SCALE GENOMIC DNA]</scope>
    <source>
        <strain evidence="2">ATCC BAA-863 / DSM 15984 / KCTC 12145 / HTCC2597</strain>
    </source>
</reference>
<dbReference type="EMBL" id="AAMO01000001">
    <property type="protein sequence ID" value="EAQ04949.1"/>
    <property type="molecule type" value="Genomic_DNA"/>
</dbReference>
<sequence length="65" mass="7204">MFFGRGFDCGEGFIPTFGLILVDSFGNVFLKLLEFIQIELVEIDLRCHACGLIKGLGDIPLKRLG</sequence>
<gene>
    <name evidence="1" type="ORF">OB2597_06685</name>
</gene>
<comment type="caution">
    <text evidence="1">The sequence shown here is derived from an EMBL/GenBank/DDBJ whole genome shotgun (WGS) entry which is preliminary data.</text>
</comment>